<name>A0A3A5MLZ7_9MICO</name>
<protein>
    <submittedName>
        <fullName evidence="2">Uncharacterized protein</fullName>
    </submittedName>
</protein>
<comment type="caution">
    <text evidence="2">The sequence shown here is derived from an EMBL/GenBank/DDBJ whole genome shotgun (WGS) entry which is preliminary data.</text>
</comment>
<reference evidence="2 3" key="1">
    <citation type="submission" date="2018-09" db="EMBL/GenBank/DDBJ databases">
        <title>Novel species of Cryobacterium.</title>
        <authorList>
            <person name="Liu Q."/>
            <person name="Xin Y.-H."/>
        </authorList>
    </citation>
    <scope>NUCLEOTIDE SEQUENCE [LARGE SCALE GENOMIC DNA]</scope>
    <source>
        <strain evidence="2 3">Hh39</strain>
    </source>
</reference>
<dbReference type="Proteomes" id="UP000272015">
    <property type="component" value="Unassembled WGS sequence"/>
</dbReference>
<dbReference type="EMBL" id="QZVS01000065">
    <property type="protein sequence ID" value="RJT90021.1"/>
    <property type="molecule type" value="Genomic_DNA"/>
</dbReference>
<dbReference type="AlphaFoldDB" id="A0A3A5MLZ7"/>
<accession>A0A3A5MLZ7</accession>
<evidence type="ECO:0000313" key="3">
    <source>
        <dbReference type="Proteomes" id="UP000272015"/>
    </source>
</evidence>
<sequence>MQAEGWDVTYYPSDDSYGGETSTDQADQYDASAVECGERFPVTGPSSFEEYSQADWDQLYKGEVARAACLRAEGVEIPGAPSKTVFIEEYPSGDGWYAYSFVSPSEVGRDTWEDLNQACPQS</sequence>
<evidence type="ECO:0000313" key="2">
    <source>
        <dbReference type="EMBL" id="RJT90021.1"/>
    </source>
</evidence>
<keyword evidence="3" id="KW-1185">Reference proteome</keyword>
<evidence type="ECO:0000256" key="1">
    <source>
        <dbReference type="SAM" id="MobiDB-lite"/>
    </source>
</evidence>
<organism evidence="2 3">
    <name type="scientific">Cryobacterium melibiosiphilum</name>
    <dbReference type="NCBI Taxonomy" id="995039"/>
    <lineage>
        <taxon>Bacteria</taxon>
        <taxon>Bacillati</taxon>
        <taxon>Actinomycetota</taxon>
        <taxon>Actinomycetes</taxon>
        <taxon>Micrococcales</taxon>
        <taxon>Microbacteriaceae</taxon>
        <taxon>Cryobacterium</taxon>
    </lineage>
</organism>
<feature type="region of interest" description="Disordered" evidence="1">
    <location>
        <begin position="1"/>
        <end position="26"/>
    </location>
</feature>
<gene>
    <name evidence="2" type="ORF">D6T64_04955</name>
</gene>
<proteinExistence type="predicted"/>